<dbReference type="EMBL" id="JAACXV010012669">
    <property type="protein sequence ID" value="KAF7274528.1"/>
    <property type="molecule type" value="Genomic_DNA"/>
</dbReference>
<comment type="caution">
    <text evidence="2">The sequence shown here is derived from an EMBL/GenBank/DDBJ whole genome shotgun (WGS) entry which is preliminary data.</text>
</comment>
<evidence type="ECO:0000313" key="3">
    <source>
        <dbReference type="Proteomes" id="UP000625711"/>
    </source>
</evidence>
<proteinExistence type="predicted"/>
<feature type="compositionally biased region" description="Polar residues" evidence="1">
    <location>
        <begin position="43"/>
        <end position="57"/>
    </location>
</feature>
<protein>
    <submittedName>
        <fullName evidence="2">Uncharacterized protein</fullName>
    </submittedName>
</protein>
<accession>A0A834M8G4</accession>
<reference evidence="2" key="1">
    <citation type="submission" date="2020-08" db="EMBL/GenBank/DDBJ databases">
        <title>Genome sequencing and assembly of the red palm weevil Rhynchophorus ferrugineus.</title>
        <authorList>
            <person name="Dias G.B."/>
            <person name="Bergman C.M."/>
            <person name="Manee M."/>
        </authorList>
    </citation>
    <scope>NUCLEOTIDE SEQUENCE</scope>
    <source>
        <strain evidence="2">AA-2017</strain>
        <tissue evidence="2">Whole larva</tissue>
    </source>
</reference>
<dbReference type="Proteomes" id="UP000625711">
    <property type="component" value="Unassembled WGS sequence"/>
</dbReference>
<sequence>MNDIFSLERLKHVFVAVSSPPTTSPKPTTTETPSRVKDWGYNDLNNSVYGHPSSLTIHQDKGAKYQSNLNEIDKSEQKSSSSDNDNKSSIFPVKDGGAIIA</sequence>
<feature type="compositionally biased region" description="Low complexity" evidence="1">
    <location>
        <begin position="18"/>
        <end position="33"/>
    </location>
</feature>
<feature type="non-terminal residue" evidence="2">
    <location>
        <position position="1"/>
    </location>
</feature>
<evidence type="ECO:0000256" key="1">
    <source>
        <dbReference type="SAM" id="MobiDB-lite"/>
    </source>
</evidence>
<name>A0A834M8G4_RHYFE</name>
<keyword evidence="3" id="KW-1185">Reference proteome</keyword>
<feature type="region of interest" description="Disordered" evidence="1">
    <location>
        <begin position="18"/>
        <end position="101"/>
    </location>
</feature>
<dbReference type="OrthoDB" id="10012075at2759"/>
<organism evidence="2 3">
    <name type="scientific">Rhynchophorus ferrugineus</name>
    <name type="common">Red palm weevil</name>
    <name type="synonym">Curculio ferrugineus</name>
    <dbReference type="NCBI Taxonomy" id="354439"/>
    <lineage>
        <taxon>Eukaryota</taxon>
        <taxon>Metazoa</taxon>
        <taxon>Ecdysozoa</taxon>
        <taxon>Arthropoda</taxon>
        <taxon>Hexapoda</taxon>
        <taxon>Insecta</taxon>
        <taxon>Pterygota</taxon>
        <taxon>Neoptera</taxon>
        <taxon>Endopterygota</taxon>
        <taxon>Coleoptera</taxon>
        <taxon>Polyphaga</taxon>
        <taxon>Cucujiformia</taxon>
        <taxon>Curculionidae</taxon>
        <taxon>Dryophthorinae</taxon>
        <taxon>Rhynchophorus</taxon>
    </lineage>
</organism>
<feature type="compositionally biased region" description="Low complexity" evidence="1">
    <location>
        <begin position="78"/>
        <end position="89"/>
    </location>
</feature>
<evidence type="ECO:0000313" key="2">
    <source>
        <dbReference type="EMBL" id="KAF7274528.1"/>
    </source>
</evidence>
<dbReference type="AlphaFoldDB" id="A0A834M8G4"/>
<gene>
    <name evidence="2" type="ORF">GWI33_012820</name>
</gene>